<dbReference type="InterPro" id="IPR000477">
    <property type="entry name" value="RT_dom"/>
</dbReference>
<dbReference type="Pfam" id="PF00078">
    <property type="entry name" value="RVT_1"/>
    <property type="match status" value="1"/>
</dbReference>
<dbReference type="InterPro" id="IPR005135">
    <property type="entry name" value="Endo/exonuclease/phosphatase"/>
</dbReference>
<dbReference type="EMBL" id="CAKOGL010000012">
    <property type="protein sequence ID" value="CAH2093309.1"/>
    <property type="molecule type" value="Genomic_DNA"/>
</dbReference>
<dbReference type="PROSITE" id="PS50878">
    <property type="entry name" value="RT_POL"/>
    <property type="match status" value="1"/>
</dbReference>
<protein>
    <recommendedName>
        <fullName evidence="1">Reverse transcriptase domain-containing protein</fullName>
    </recommendedName>
</protein>
<dbReference type="GO" id="GO:0071897">
    <property type="term" value="P:DNA biosynthetic process"/>
    <property type="evidence" value="ECO:0007669"/>
    <property type="project" value="UniProtKB-ARBA"/>
</dbReference>
<dbReference type="CDD" id="cd01650">
    <property type="entry name" value="RT_nLTR_like"/>
    <property type="match status" value="1"/>
</dbReference>
<dbReference type="Gene3D" id="3.60.10.10">
    <property type="entry name" value="Endonuclease/exonuclease/phosphatase"/>
    <property type="match status" value="1"/>
</dbReference>
<dbReference type="GO" id="GO:0003824">
    <property type="term" value="F:catalytic activity"/>
    <property type="evidence" value="ECO:0007669"/>
    <property type="project" value="InterPro"/>
</dbReference>
<comment type="caution">
    <text evidence="2">The sequence shown here is derived from an EMBL/GenBank/DDBJ whole genome shotgun (WGS) entry which is preliminary data.</text>
</comment>
<accession>A0AAU9U6I3</accession>
<evidence type="ECO:0000313" key="2">
    <source>
        <dbReference type="EMBL" id="CAH2093309.1"/>
    </source>
</evidence>
<keyword evidence="3" id="KW-1185">Reference proteome</keyword>
<dbReference type="InterPro" id="IPR043502">
    <property type="entry name" value="DNA/RNA_pol_sf"/>
</dbReference>
<evidence type="ECO:0000259" key="1">
    <source>
        <dbReference type="PROSITE" id="PS50878"/>
    </source>
</evidence>
<feature type="domain" description="Reverse transcriptase" evidence="1">
    <location>
        <begin position="427"/>
        <end position="692"/>
    </location>
</feature>
<dbReference type="InterPro" id="IPR036691">
    <property type="entry name" value="Endo/exonu/phosph_ase_sf"/>
</dbReference>
<evidence type="ECO:0000313" key="3">
    <source>
        <dbReference type="Proteomes" id="UP001153954"/>
    </source>
</evidence>
<gene>
    <name evidence="2" type="ORF">EEDITHA_LOCUS8985</name>
</gene>
<name>A0AAU9U6I3_EUPED</name>
<dbReference type="SUPFAM" id="SSF56672">
    <property type="entry name" value="DNA/RNA polymerases"/>
    <property type="match status" value="1"/>
</dbReference>
<dbReference type="PANTHER" id="PTHR47027">
    <property type="entry name" value="REVERSE TRANSCRIPTASE DOMAIN-CONTAINING PROTEIN"/>
    <property type="match status" value="1"/>
</dbReference>
<dbReference type="Proteomes" id="UP001153954">
    <property type="component" value="Unassembled WGS sequence"/>
</dbReference>
<organism evidence="2 3">
    <name type="scientific">Euphydryas editha</name>
    <name type="common">Edith's checkerspot</name>
    <dbReference type="NCBI Taxonomy" id="104508"/>
    <lineage>
        <taxon>Eukaryota</taxon>
        <taxon>Metazoa</taxon>
        <taxon>Ecdysozoa</taxon>
        <taxon>Arthropoda</taxon>
        <taxon>Hexapoda</taxon>
        <taxon>Insecta</taxon>
        <taxon>Pterygota</taxon>
        <taxon>Neoptera</taxon>
        <taxon>Endopterygota</taxon>
        <taxon>Lepidoptera</taxon>
        <taxon>Glossata</taxon>
        <taxon>Ditrysia</taxon>
        <taxon>Papilionoidea</taxon>
        <taxon>Nymphalidae</taxon>
        <taxon>Nymphalinae</taxon>
        <taxon>Euphydryas</taxon>
    </lineage>
</organism>
<dbReference type="Pfam" id="PF03372">
    <property type="entry name" value="Exo_endo_phos"/>
    <property type="match status" value="1"/>
</dbReference>
<proteinExistence type="predicted"/>
<reference evidence="2" key="1">
    <citation type="submission" date="2022-03" db="EMBL/GenBank/DDBJ databases">
        <authorList>
            <person name="Tunstrom K."/>
        </authorList>
    </citation>
    <scope>NUCLEOTIDE SEQUENCE</scope>
</reference>
<dbReference type="InterPro" id="IPR043128">
    <property type="entry name" value="Rev_trsase/Diguanyl_cyclase"/>
</dbReference>
<dbReference type="CDD" id="cd09076">
    <property type="entry name" value="L1-EN"/>
    <property type="match status" value="1"/>
</dbReference>
<dbReference type="Gene3D" id="3.30.70.270">
    <property type="match status" value="1"/>
</dbReference>
<dbReference type="AlphaFoldDB" id="A0AAU9U6I3"/>
<dbReference type="PANTHER" id="PTHR47027:SF20">
    <property type="entry name" value="REVERSE TRANSCRIPTASE-LIKE PROTEIN WITH RNA-DIRECTED DNA POLYMERASE DOMAIN"/>
    <property type="match status" value="1"/>
</dbReference>
<dbReference type="SUPFAM" id="SSF56219">
    <property type="entry name" value="DNase I-like"/>
    <property type="match status" value="1"/>
</dbReference>
<sequence length="876" mass="102303">MILLKYSLSNIKCDIIGLSEIRRKGNEIIEEGNHIFCYTGELQGRHGVGFLIKKQYKNNIENYIGISDRVCLLNMKFEKVTISIIQVYAPTSEAPEEEVEVFYNQIDEAQNLARGKLILMGDFNAKIGQRKSPENSIMGPYCYGKRNNRGGRLLQYALTNKFTIINTIFKKKVKNLWTWTSPDRKYKNQIDYILSNNPKLFTNIEVLKNSIFPSDHRLLRGTLQLKNLRKSRATFRGTQTDLSNEAKRQSYLKALIDKSKIIQWENGEDVESFYLKREKELSSLYKTTNKMLKKDYENHRKEVIEKYLVTTGSQKKAYKKLNTEKKWIPTLNDPTNKSKSQTRENLINIASDFYRNLYQSENNTDNEYRKYEIQLDNPIDPFNGSEIMEKIEKLRNEKSPGPDNIPNEALKVGKDVLIDHITILFNKILERQEIPKNWGESRIILLYKKGNPSDINNYRPISLLPSMYKLFATCLEKRIATNIEANQPVEQAGFRPGYSTMDHIHTVDQVVEKHMEFNRPLYLAYIDYAKAFDSISHASIWQALIQQGIPTIYINIIKDIYEKSISRVKLDRLGPTIYIRRGVKQGDPLSPKLFISVLQNVMKDLDWNKKGILIGTEFLSNLRFADDIVLFAKNSKQLEKMLEELNRASQSVGLQLNTSKTKVATNSYPSPIMVNGARIEYVDDYIYLGKQINFKKTRHEDEIERRISITWKKYWSFKEILKSKLPLKLKKKVMDSCLLPCLSYGAQTWIYTNKIKNKIRSCQRAMERSVLGIKVKDRQRSEYIRRKTKIIDAVQHTKRLKWKWAGHIARTIDNRWTKRVTTWTGPSGNRRVGKPKNRWVDEILKIAGTDWTQKAKNRKRWRQLEEAYTREGTTPS</sequence>